<dbReference type="AlphaFoldDB" id="A0A1H1S5L0"/>
<sequence length="600" mass="64365">MPGGMGVAMGSESFALAFARPAWLLAVLPALALCWLLYQRAQRRSGWEALLPAAMQPLLLERHSASRPRARYLLLAGAWLLAIIALAGPSWSVPLDTNSPNQAAVVVVMDVTPSVLATDVAPNRLQRARHKVHDVMRLAADHQLGLVAYAGSAHRVTPLSHDRATLINLLGALEPDIMPVEGNSLGAALELARDMIDELPPASSQILLVISSSEPEQLEALERHAAELGPQLAILGIGTQAGAPVPSADGGFLRDSAGRILVPRLDSKALAAIARRHGSAFHAVTTSDADLDQLLRFGQSSVRGGQEPQMTLQDQGHWLLLLLLPLAALGARRGWLGVLLLASLVPFPAEAAWVDWWKRPDQRGAALLEQQRPVEAAKQFEDPAWRGWALYQARRYPAAAAAYAEVIARDPDDPNGHFHYGTALAMAGRYEDALEAFEQALTRDPDHEAARHNRSRVEAWLEQLREQSAENGTDAQRSEGQDSTEDEEQEQQSGEDEGNQTQRASEDPAASSEGPPADPAPSAASDLSAAASSNAGSGPATAAGAGETATPGSDPVAAARQAEQAQALRQWLEDIPDNPAELLRRKFLYQHLQQQQGSQP</sequence>
<dbReference type="InterPro" id="IPR002035">
    <property type="entry name" value="VWF_A"/>
</dbReference>
<name>A0A1H1S5L0_9GAMM</name>
<dbReference type="Proteomes" id="UP000243207">
    <property type="component" value="Chromosome I"/>
</dbReference>
<evidence type="ECO:0000313" key="5">
    <source>
        <dbReference type="EMBL" id="SDS43254.1"/>
    </source>
</evidence>
<dbReference type="PROSITE" id="PS50293">
    <property type="entry name" value="TPR_REGION"/>
    <property type="match status" value="1"/>
</dbReference>
<dbReference type="InterPro" id="IPR019734">
    <property type="entry name" value="TPR_rpt"/>
</dbReference>
<dbReference type="Pfam" id="PF13432">
    <property type="entry name" value="TPR_16"/>
    <property type="match status" value="1"/>
</dbReference>
<evidence type="ECO:0000313" key="6">
    <source>
        <dbReference type="Proteomes" id="UP000243207"/>
    </source>
</evidence>
<dbReference type="PROSITE" id="PS50234">
    <property type="entry name" value="VWFA"/>
    <property type="match status" value="1"/>
</dbReference>
<evidence type="ECO:0000256" key="1">
    <source>
        <dbReference type="PROSITE-ProRule" id="PRU00339"/>
    </source>
</evidence>
<keyword evidence="3" id="KW-0812">Transmembrane</keyword>
<dbReference type="InterPro" id="IPR036465">
    <property type="entry name" value="vWFA_dom_sf"/>
</dbReference>
<evidence type="ECO:0000256" key="3">
    <source>
        <dbReference type="SAM" id="Phobius"/>
    </source>
</evidence>
<dbReference type="SUPFAM" id="SSF53300">
    <property type="entry name" value="vWA-like"/>
    <property type="match status" value="1"/>
</dbReference>
<feature type="region of interest" description="Disordered" evidence="2">
    <location>
        <begin position="467"/>
        <end position="565"/>
    </location>
</feature>
<proteinExistence type="predicted"/>
<feature type="domain" description="VWFA" evidence="4">
    <location>
        <begin position="104"/>
        <end position="302"/>
    </location>
</feature>
<organism evidence="5 6">
    <name type="scientific">Halopseudomonas xinjiangensis</name>
    <dbReference type="NCBI Taxonomy" id="487184"/>
    <lineage>
        <taxon>Bacteria</taxon>
        <taxon>Pseudomonadati</taxon>
        <taxon>Pseudomonadota</taxon>
        <taxon>Gammaproteobacteria</taxon>
        <taxon>Pseudomonadales</taxon>
        <taxon>Pseudomonadaceae</taxon>
        <taxon>Halopseudomonas</taxon>
    </lineage>
</organism>
<feature type="transmembrane region" description="Helical" evidence="3">
    <location>
        <begin position="20"/>
        <end position="38"/>
    </location>
</feature>
<dbReference type="PANTHER" id="PTHR22550">
    <property type="entry name" value="SPORE GERMINATION PROTEIN"/>
    <property type="match status" value="1"/>
</dbReference>
<dbReference type="SMART" id="SM00327">
    <property type="entry name" value="VWA"/>
    <property type="match status" value="1"/>
</dbReference>
<reference evidence="6" key="1">
    <citation type="submission" date="2016-10" db="EMBL/GenBank/DDBJ databases">
        <authorList>
            <person name="Varghese N."/>
            <person name="Submissions S."/>
        </authorList>
    </citation>
    <scope>NUCLEOTIDE SEQUENCE [LARGE SCALE GENOMIC DNA]</scope>
    <source>
        <strain evidence="6">NRRL B-51270</strain>
    </source>
</reference>
<keyword evidence="3" id="KW-0472">Membrane</keyword>
<keyword evidence="6" id="KW-1185">Reference proteome</keyword>
<feature type="transmembrane region" description="Helical" evidence="3">
    <location>
        <begin position="72"/>
        <end position="91"/>
    </location>
</feature>
<accession>A0A1H1S5L0</accession>
<feature type="compositionally biased region" description="Low complexity" evidence="2">
    <location>
        <begin position="507"/>
        <end position="565"/>
    </location>
</feature>
<dbReference type="PROSITE" id="PS50005">
    <property type="entry name" value="TPR"/>
    <property type="match status" value="1"/>
</dbReference>
<dbReference type="Gene3D" id="3.40.50.410">
    <property type="entry name" value="von Willebrand factor, type A domain"/>
    <property type="match status" value="1"/>
</dbReference>
<dbReference type="InterPro" id="IPR011990">
    <property type="entry name" value="TPR-like_helical_dom_sf"/>
</dbReference>
<dbReference type="PANTHER" id="PTHR22550:SF14">
    <property type="entry name" value="VWFA DOMAIN-CONTAINING PROTEIN"/>
    <property type="match status" value="1"/>
</dbReference>
<protein>
    <submittedName>
        <fullName evidence="5">Ca-activated chloride channel family protein</fullName>
    </submittedName>
</protein>
<evidence type="ECO:0000256" key="2">
    <source>
        <dbReference type="SAM" id="MobiDB-lite"/>
    </source>
</evidence>
<dbReference type="STRING" id="487184.SAMN05216421_1514"/>
<dbReference type="Pfam" id="PF13519">
    <property type="entry name" value="VWA_2"/>
    <property type="match status" value="1"/>
</dbReference>
<feature type="compositionally biased region" description="Acidic residues" evidence="2">
    <location>
        <begin position="482"/>
        <end position="498"/>
    </location>
</feature>
<evidence type="ECO:0000259" key="4">
    <source>
        <dbReference type="PROSITE" id="PS50234"/>
    </source>
</evidence>
<dbReference type="EMBL" id="LT629736">
    <property type="protein sequence ID" value="SDS43254.1"/>
    <property type="molecule type" value="Genomic_DNA"/>
</dbReference>
<dbReference type="SMART" id="SM00028">
    <property type="entry name" value="TPR"/>
    <property type="match status" value="2"/>
</dbReference>
<gene>
    <name evidence="5" type="ORF">SAMN05216421_1514</name>
</gene>
<keyword evidence="3" id="KW-1133">Transmembrane helix</keyword>
<dbReference type="SUPFAM" id="SSF48452">
    <property type="entry name" value="TPR-like"/>
    <property type="match status" value="1"/>
</dbReference>
<dbReference type="Gene3D" id="1.25.40.10">
    <property type="entry name" value="Tetratricopeptide repeat domain"/>
    <property type="match status" value="1"/>
</dbReference>
<dbReference type="InterPro" id="IPR050768">
    <property type="entry name" value="UPF0353/GerABKA_families"/>
</dbReference>
<feature type="repeat" description="TPR" evidence="1">
    <location>
        <begin position="414"/>
        <end position="447"/>
    </location>
</feature>
<keyword evidence="1" id="KW-0802">TPR repeat</keyword>